<dbReference type="Gene3D" id="3.30.230.10">
    <property type="match status" value="1"/>
</dbReference>
<dbReference type="NCBIfam" id="NF001099">
    <property type="entry name" value="PRK00132.1"/>
    <property type="match status" value="1"/>
</dbReference>
<feature type="compositionally biased region" description="Basic residues" evidence="7">
    <location>
        <begin position="430"/>
        <end position="449"/>
    </location>
</feature>
<dbReference type="GO" id="GO:0005763">
    <property type="term" value="C:mitochondrial small ribosomal subunit"/>
    <property type="evidence" value="ECO:0007669"/>
    <property type="project" value="TreeGrafter"/>
</dbReference>
<evidence type="ECO:0000256" key="1">
    <source>
        <dbReference type="ARBA" id="ARBA00005251"/>
    </source>
</evidence>
<dbReference type="EMBL" id="CP042202">
    <property type="protein sequence ID" value="QDS77759.1"/>
    <property type="molecule type" value="Genomic_DNA"/>
</dbReference>
<proteinExistence type="inferred from homology"/>
<dbReference type="Proteomes" id="UP000316270">
    <property type="component" value="Chromosome 18"/>
</dbReference>
<dbReference type="FunFam" id="3.30.230.10:FF:000001">
    <property type="entry name" value="30S ribosomal protein S9"/>
    <property type="match status" value="1"/>
</dbReference>
<dbReference type="InterPro" id="IPR014721">
    <property type="entry name" value="Ribsml_uS5_D2-typ_fold_subgr"/>
</dbReference>
<dbReference type="InterPro" id="IPR020568">
    <property type="entry name" value="Ribosomal_Su5_D2-typ_SF"/>
</dbReference>
<dbReference type="Pfam" id="PF00380">
    <property type="entry name" value="Ribosomal_S9"/>
    <property type="match status" value="1"/>
</dbReference>
<keyword evidence="3 6" id="KW-0687">Ribonucleoprotein</keyword>
<protein>
    <recommendedName>
        <fullName evidence="4">Small ribosomal subunit protein uS9m</fullName>
    </recommendedName>
    <alternativeName>
        <fullName evidence="5">37S ribosomal protein S9, mitochondrial</fullName>
    </alternativeName>
</protein>
<evidence type="ECO:0000313" key="9">
    <source>
        <dbReference type="Proteomes" id="UP000316270"/>
    </source>
</evidence>
<dbReference type="PANTHER" id="PTHR21569:SF1">
    <property type="entry name" value="SMALL RIBOSOMAL SUBUNIT PROTEIN US9M"/>
    <property type="match status" value="1"/>
</dbReference>
<dbReference type="OrthoDB" id="10254627at2759"/>
<dbReference type="SUPFAM" id="SSF54211">
    <property type="entry name" value="Ribosomal protein S5 domain 2-like"/>
    <property type="match status" value="1"/>
</dbReference>
<dbReference type="InterPro" id="IPR023035">
    <property type="entry name" value="Ribosomal_uS9_bac/plastid"/>
</dbReference>
<dbReference type="GO" id="GO:0003723">
    <property type="term" value="F:RNA binding"/>
    <property type="evidence" value="ECO:0007669"/>
    <property type="project" value="TreeGrafter"/>
</dbReference>
<sequence length="449" mass="50216">MAGIESRNGLRRAVTCLNKSLTQCTAHISRRRPTIPHTSHQLPKLARQFTTSPRRSVIPTLTTGPDEPDFQAAPPLDESYFKPSTAKLEKSIYNAYISLKYSPQEAAEATKTALARRVGSFEASYFNNLQKGIPTEQAQLLVQQEVDDLSKRSVIERAAQVMMDALMERGLSYRDALEIVNDELSDESSDKEDAEQAESKKRKLMARIRIVPASPSYFTGKPNFTDDLIALKALLRKYQLLPVFPPGQAPRVAWKSVEQYKAMVGAEPVRSARYHRLLELLKRLNSINSAIMPEEVTETLARYKRNVDLSQARRRQAYVNADGISLGVGRRKTSTARAYLVEGEGEVLVNGKSLTQFFARLHDRASAVWALKATERMDKYNVFALVKGGGATGQAEALTLAVAKALLVHEPLLKPALRRAGCVTRDPRKVERKKPGHLKARKKPAWVRR</sequence>
<dbReference type="PANTHER" id="PTHR21569">
    <property type="entry name" value="RIBOSOMAL PROTEIN S9"/>
    <property type="match status" value="1"/>
</dbReference>
<dbReference type="STRING" id="50376.A0A517LQ61"/>
<evidence type="ECO:0000256" key="5">
    <source>
        <dbReference type="ARBA" id="ARBA00042623"/>
    </source>
</evidence>
<comment type="similarity">
    <text evidence="1 6">Belongs to the universal ribosomal protein uS9 family.</text>
</comment>
<name>A0A517LQ61_9PEZI</name>
<gene>
    <name evidence="8" type="ORF">FKW77_004928</name>
</gene>
<evidence type="ECO:0000313" key="8">
    <source>
        <dbReference type="EMBL" id="QDS77759.1"/>
    </source>
</evidence>
<accession>A0A517LQ61</accession>
<feature type="region of interest" description="Disordered" evidence="7">
    <location>
        <begin position="48"/>
        <end position="69"/>
    </location>
</feature>
<evidence type="ECO:0000256" key="4">
    <source>
        <dbReference type="ARBA" id="ARBA00039318"/>
    </source>
</evidence>
<evidence type="ECO:0000256" key="3">
    <source>
        <dbReference type="ARBA" id="ARBA00023274"/>
    </source>
</evidence>
<feature type="compositionally biased region" description="Polar residues" evidence="7">
    <location>
        <begin position="48"/>
        <end position="63"/>
    </location>
</feature>
<organism evidence="8 9">
    <name type="scientific">Venturia effusa</name>
    <dbReference type="NCBI Taxonomy" id="50376"/>
    <lineage>
        <taxon>Eukaryota</taxon>
        <taxon>Fungi</taxon>
        <taxon>Dikarya</taxon>
        <taxon>Ascomycota</taxon>
        <taxon>Pezizomycotina</taxon>
        <taxon>Dothideomycetes</taxon>
        <taxon>Pleosporomycetidae</taxon>
        <taxon>Venturiales</taxon>
        <taxon>Venturiaceae</taxon>
        <taxon>Venturia</taxon>
    </lineage>
</organism>
<dbReference type="GO" id="GO:0003735">
    <property type="term" value="F:structural constituent of ribosome"/>
    <property type="evidence" value="ECO:0007669"/>
    <property type="project" value="InterPro"/>
</dbReference>
<reference evidence="8 9" key="1">
    <citation type="submission" date="2019-07" db="EMBL/GenBank/DDBJ databases">
        <title>Finished genome of Venturia effusa.</title>
        <authorList>
            <person name="Young C.A."/>
            <person name="Cox M.P."/>
            <person name="Ganley A.R.D."/>
            <person name="David W.J."/>
        </authorList>
    </citation>
    <scope>NUCLEOTIDE SEQUENCE [LARGE SCALE GENOMIC DNA]</scope>
    <source>
        <strain evidence="9">albino</strain>
    </source>
</reference>
<dbReference type="InterPro" id="IPR020574">
    <property type="entry name" value="Ribosomal_uS9_CS"/>
</dbReference>
<dbReference type="AlphaFoldDB" id="A0A517LQ61"/>
<dbReference type="GO" id="GO:0006412">
    <property type="term" value="P:translation"/>
    <property type="evidence" value="ECO:0007669"/>
    <property type="project" value="InterPro"/>
</dbReference>
<evidence type="ECO:0000256" key="7">
    <source>
        <dbReference type="SAM" id="MobiDB-lite"/>
    </source>
</evidence>
<dbReference type="InterPro" id="IPR000754">
    <property type="entry name" value="Ribosomal_uS9"/>
</dbReference>
<evidence type="ECO:0000256" key="6">
    <source>
        <dbReference type="RuleBase" id="RU003815"/>
    </source>
</evidence>
<feature type="region of interest" description="Disordered" evidence="7">
    <location>
        <begin position="427"/>
        <end position="449"/>
    </location>
</feature>
<evidence type="ECO:0000256" key="2">
    <source>
        <dbReference type="ARBA" id="ARBA00022980"/>
    </source>
</evidence>
<keyword evidence="9" id="KW-1185">Reference proteome</keyword>
<dbReference type="PROSITE" id="PS00360">
    <property type="entry name" value="RIBOSOMAL_S9"/>
    <property type="match status" value="1"/>
</dbReference>
<keyword evidence="2 6" id="KW-0689">Ribosomal protein</keyword>